<keyword evidence="1" id="KW-1133">Transmembrane helix</keyword>
<dbReference type="RefSeq" id="WP_184012094.1">
    <property type="nucleotide sequence ID" value="NZ_JACIJS010000007.1"/>
</dbReference>
<evidence type="ECO:0000313" key="2">
    <source>
        <dbReference type="EMBL" id="MBB5516462.1"/>
    </source>
</evidence>
<name>A0A840WS25_9RHOB</name>
<keyword evidence="1" id="KW-0472">Membrane</keyword>
<feature type="transmembrane region" description="Helical" evidence="1">
    <location>
        <begin position="53"/>
        <end position="74"/>
    </location>
</feature>
<sequence length="132" mass="14827">MFKKLETGQLISALWMFVLLNIIFRDIHQFVLKSHLEMLLTGYYDGILITEELMLLGGFLALVPISMMLFSLVLTRAFARPLNFAGVLITAGTFATSPPTDMDDVLHLTVTLLAMAVILWRAWNWPREAAAA</sequence>
<evidence type="ECO:0008006" key="4">
    <source>
        <dbReference type="Google" id="ProtNLM"/>
    </source>
</evidence>
<protein>
    <recommendedName>
        <fullName evidence="4">DoxX family protein</fullName>
    </recommendedName>
</protein>
<dbReference type="AlphaFoldDB" id="A0A840WS25"/>
<comment type="caution">
    <text evidence="2">The sequence shown here is derived from an EMBL/GenBank/DDBJ whole genome shotgun (WGS) entry which is preliminary data.</text>
</comment>
<accession>A0A840WS25</accession>
<reference evidence="2 3" key="1">
    <citation type="submission" date="2020-08" db="EMBL/GenBank/DDBJ databases">
        <title>Genomic Encyclopedia of Type Strains, Phase IV (KMG-IV): sequencing the most valuable type-strain genomes for metagenomic binning, comparative biology and taxonomic classification.</title>
        <authorList>
            <person name="Goeker M."/>
        </authorList>
    </citation>
    <scope>NUCLEOTIDE SEQUENCE [LARGE SCALE GENOMIC DNA]</scope>
    <source>
        <strain evidence="2 3">DSM 103377</strain>
    </source>
</reference>
<dbReference type="Pfam" id="PF19851">
    <property type="entry name" value="DUF6326"/>
    <property type="match status" value="1"/>
</dbReference>
<dbReference type="InterPro" id="IPR046289">
    <property type="entry name" value="DUF6326"/>
</dbReference>
<feature type="transmembrane region" description="Helical" evidence="1">
    <location>
        <begin position="105"/>
        <end position="123"/>
    </location>
</feature>
<dbReference type="Proteomes" id="UP000553766">
    <property type="component" value="Unassembled WGS sequence"/>
</dbReference>
<evidence type="ECO:0000256" key="1">
    <source>
        <dbReference type="SAM" id="Phobius"/>
    </source>
</evidence>
<feature type="transmembrane region" description="Helical" evidence="1">
    <location>
        <begin position="81"/>
        <end position="99"/>
    </location>
</feature>
<evidence type="ECO:0000313" key="3">
    <source>
        <dbReference type="Proteomes" id="UP000553766"/>
    </source>
</evidence>
<keyword evidence="1" id="KW-0812">Transmembrane</keyword>
<dbReference type="EMBL" id="JACIJS010000007">
    <property type="protein sequence ID" value="MBB5516462.1"/>
    <property type="molecule type" value="Genomic_DNA"/>
</dbReference>
<gene>
    <name evidence="2" type="ORF">FHS89_002493</name>
</gene>
<keyword evidence="3" id="KW-1185">Reference proteome</keyword>
<proteinExistence type="predicted"/>
<organism evidence="2 3">
    <name type="scientific">Rubricella aquisinus</name>
    <dbReference type="NCBI Taxonomy" id="2028108"/>
    <lineage>
        <taxon>Bacteria</taxon>
        <taxon>Pseudomonadati</taxon>
        <taxon>Pseudomonadota</taxon>
        <taxon>Alphaproteobacteria</taxon>
        <taxon>Rhodobacterales</taxon>
        <taxon>Paracoccaceae</taxon>
        <taxon>Rubricella</taxon>
    </lineage>
</organism>